<dbReference type="OMA" id="HAPPWRQ"/>
<dbReference type="EnsemblMetazoa" id="CapteT2410">
    <property type="protein sequence ID" value="CapteP2410"/>
    <property type="gene ID" value="CapteG2410"/>
</dbReference>
<dbReference type="SMART" id="SM00185">
    <property type="entry name" value="ARM"/>
    <property type="match status" value="13"/>
</dbReference>
<name>R7VFH2_CAPTE</name>
<evidence type="ECO:0000313" key="4">
    <source>
        <dbReference type="EnsemblMetazoa" id="CapteP2410"/>
    </source>
</evidence>
<dbReference type="STRING" id="283909.R7VFH2"/>
<accession>R7VFH2</accession>
<dbReference type="InterPro" id="IPR023231">
    <property type="entry name" value="GSKIP_dom_sf"/>
</dbReference>
<dbReference type="HOGENOM" id="CLU_011703_0_0_1"/>
<dbReference type="AlphaFoldDB" id="R7VFH2"/>
<feature type="repeat" description="ARM" evidence="1">
    <location>
        <begin position="869"/>
        <end position="911"/>
    </location>
</feature>
<evidence type="ECO:0000313" key="3">
    <source>
        <dbReference type="EMBL" id="ELU15051.1"/>
    </source>
</evidence>
<dbReference type="InterPro" id="IPR011989">
    <property type="entry name" value="ARM-like"/>
</dbReference>
<dbReference type="EMBL" id="AMQN01004639">
    <property type="status" value="NOT_ANNOTATED_CDS"/>
    <property type="molecule type" value="Genomic_DNA"/>
</dbReference>
<dbReference type="Proteomes" id="UP000014760">
    <property type="component" value="Unassembled WGS sequence"/>
</dbReference>
<reference evidence="4" key="3">
    <citation type="submission" date="2015-06" db="UniProtKB">
        <authorList>
            <consortium name="EnsemblMetazoa"/>
        </authorList>
    </citation>
    <scope>IDENTIFICATION</scope>
</reference>
<feature type="repeat" description="ARM" evidence="1">
    <location>
        <begin position="744"/>
        <end position="786"/>
    </location>
</feature>
<gene>
    <name evidence="3" type="ORF">CAPTEDRAFT_2410</name>
</gene>
<keyword evidence="5" id="KW-1185">Reference proteome</keyword>
<proteinExistence type="predicted"/>
<feature type="compositionally biased region" description="Acidic residues" evidence="2">
    <location>
        <begin position="410"/>
        <end position="426"/>
    </location>
</feature>
<dbReference type="SUPFAM" id="SSF103107">
    <property type="entry name" value="Hypothetical protein c14orf129, hspc210"/>
    <property type="match status" value="1"/>
</dbReference>
<evidence type="ECO:0000256" key="1">
    <source>
        <dbReference type="PROSITE-ProRule" id="PRU00259"/>
    </source>
</evidence>
<feature type="compositionally biased region" description="Basic and acidic residues" evidence="2">
    <location>
        <begin position="372"/>
        <end position="382"/>
    </location>
</feature>
<evidence type="ECO:0000256" key="2">
    <source>
        <dbReference type="SAM" id="MobiDB-lite"/>
    </source>
</evidence>
<evidence type="ECO:0008006" key="6">
    <source>
        <dbReference type="Google" id="ProtNLM"/>
    </source>
</evidence>
<evidence type="ECO:0000313" key="5">
    <source>
        <dbReference type="Proteomes" id="UP000014760"/>
    </source>
</evidence>
<sequence>MGQTLTSAAHWTSAKEGRGGKLEFTQANEAILNKIIQFVEGFSGAHPEECNVIFQQALTWPTCLTPADLSGGYSQKGSETVSDAVTPNGVPFVTLKSAGKQNEICVMSFEHLEGILRASGDKKMSETRACLEHNPDPVAKMCGDRFATEREDTEIEDKKRNLRLVLLIKDFDDKLISEAIKHISSEVKLTPPEVDRMVKLLRDYSGDDEEKHVLEDISWMPPYTYVFENGCRAPPYRQLHGDISYIQAQPHDGDKMCITASTTGYFFNGAEGETYKDLVILLREKSPRFAELIDKQDLFKVRHTEDDNGLVVGSSHGHRDIDDEDDERQDNGNRAVQKAEDKKKVAEKKKQDQGRSKRLEPSFKWRVLNVHDAQDNKQEKQVVKAPPKKRKEILYSDGRSVKKAQHSDGEDSFEESTSESEEEEESPDRRQEANSDLPSEYWQIQKLVKYLKGGNQTATIIALCAMMDFNLTQETCQLAIRDVGGLEVLINLLDTDDIKCKIGSLKILKEISCNTQIRRAIADLGGLETMVKILRDPNKTLKTLAAETIANVAKFRRARRTVRRYQGIRKLVALLDCIPVVSGVRTTEQEKDVEVARSGALALWSCSKSTKNKQAMRRAGAIPLLAKLLKSTHENMLIPVVGTLQECATEPSYRLAIRTEGMIEDLVKNLKSENQELQMHCASAIFKCAEEQETRHLVRQYGGLDPLVTLLSQNDNKELLAAATGAIWKCSISPENVVRFQQLKAIELLVGLLNKQPEEVLVNVVGAIAELAKEPANRPLIKKAGGVPSLVQLLTGTNRALLVNVTKAVGQSAEDPDNMVMIDRLDGVRLLWSLLKNQNASVQASAAWALCPCIQNVKDSGEMVRSFVGGLELIVSLLKSDDREVLASICAAIASIAKDEENLAVITDHGVVPMLAHLTDTTDDQLRRHLAEAIARCCNWGDNRESFGREQAVASLVKYLKSEDISVHRSTARALHELSKDPDNCITMHEAGVVKPLLVLVGSHDEELQEAAAGCIANIRRLALANEKAQK</sequence>
<organism evidence="3">
    <name type="scientific">Capitella teleta</name>
    <name type="common">Polychaete worm</name>
    <dbReference type="NCBI Taxonomy" id="283909"/>
    <lineage>
        <taxon>Eukaryota</taxon>
        <taxon>Metazoa</taxon>
        <taxon>Spiralia</taxon>
        <taxon>Lophotrochozoa</taxon>
        <taxon>Annelida</taxon>
        <taxon>Polychaeta</taxon>
        <taxon>Sedentaria</taxon>
        <taxon>Scolecida</taxon>
        <taxon>Capitellidae</taxon>
        <taxon>Capitella</taxon>
    </lineage>
</organism>
<dbReference type="PROSITE" id="PS50176">
    <property type="entry name" value="ARM_REPEAT"/>
    <property type="match status" value="5"/>
</dbReference>
<dbReference type="SUPFAM" id="SSF48371">
    <property type="entry name" value="ARM repeat"/>
    <property type="match status" value="2"/>
</dbReference>
<protein>
    <recommendedName>
        <fullName evidence="6">Armadillo repeat-containing protein 4</fullName>
    </recommendedName>
</protein>
<dbReference type="InterPro" id="IPR000225">
    <property type="entry name" value="Armadillo"/>
</dbReference>
<dbReference type="EMBL" id="KB294061">
    <property type="protein sequence ID" value="ELU15051.1"/>
    <property type="molecule type" value="Genomic_DNA"/>
</dbReference>
<reference evidence="5" key="1">
    <citation type="submission" date="2012-12" db="EMBL/GenBank/DDBJ databases">
        <authorList>
            <person name="Hellsten U."/>
            <person name="Grimwood J."/>
            <person name="Chapman J.A."/>
            <person name="Shapiro H."/>
            <person name="Aerts A."/>
            <person name="Otillar R.P."/>
            <person name="Terry A.Y."/>
            <person name="Boore J.L."/>
            <person name="Simakov O."/>
            <person name="Marletaz F."/>
            <person name="Cho S.-J."/>
            <person name="Edsinger-Gonzales E."/>
            <person name="Havlak P."/>
            <person name="Kuo D.-H."/>
            <person name="Larsson T."/>
            <person name="Lv J."/>
            <person name="Arendt D."/>
            <person name="Savage R."/>
            <person name="Osoegawa K."/>
            <person name="de Jong P."/>
            <person name="Lindberg D.R."/>
            <person name="Seaver E.C."/>
            <person name="Weisblat D.A."/>
            <person name="Putnam N.H."/>
            <person name="Grigoriev I.V."/>
            <person name="Rokhsar D.S."/>
        </authorList>
    </citation>
    <scope>NUCLEOTIDE SEQUENCE</scope>
    <source>
        <strain evidence="5">I ESC-2004</strain>
    </source>
</reference>
<feature type="repeat" description="ARM" evidence="1">
    <location>
        <begin position="702"/>
        <end position="727"/>
    </location>
</feature>
<dbReference type="FunCoup" id="R7VFH2">
    <property type="interactions" value="19"/>
</dbReference>
<dbReference type="Pfam" id="PF00514">
    <property type="entry name" value="Arm"/>
    <property type="match status" value="3"/>
</dbReference>
<dbReference type="PANTHER" id="PTHR46241">
    <property type="entry name" value="ARMADILLO REPEAT-CONTAINING PROTEIN 4 ARMC4"/>
    <property type="match status" value="1"/>
</dbReference>
<dbReference type="OrthoDB" id="1683831at2759"/>
<dbReference type="Gene3D" id="1.25.10.10">
    <property type="entry name" value="Leucine-rich Repeat Variant"/>
    <property type="match status" value="2"/>
</dbReference>
<feature type="repeat" description="ARM" evidence="1">
    <location>
        <begin position="525"/>
        <end position="567"/>
    </location>
</feature>
<feature type="region of interest" description="Disordered" evidence="2">
    <location>
        <begin position="308"/>
        <end position="437"/>
    </location>
</feature>
<feature type="compositionally biased region" description="Basic and acidic residues" evidence="2">
    <location>
        <begin position="337"/>
        <end position="363"/>
    </location>
</feature>
<feature type="repeat" description="ARM" evidence="1">
    <location>
        <begin position="951"/>
        <end position="984"/>
    </location>
</feature>
<dbReference type="PANTHER" id="PTHR46241:SF1">
    <property type="entry name" value="OUTER DYNEIN ARM-DOCKING COMPLEX SUBUNIT 2"/>
    <property type="match status" value="1"/>
</dbReference>
<reference evidence="3 5" key="2">
    <citation type="journal article" date="2013" name="Nature">
        <title>Insights into bilaterian evolution from three spiralian genomes.</title>
        <authorList>
            <person name="Simakov O."/>
            <person name="Marletaz F."/>
            <person name="Cho S.J."/>
            <person name="Edsinger-Gonzales E."/>
            <person name="Havlak P."/>
            <person name="Hellsten U."/>
            <person name="Kuo D.H."/>
            <person name="Larsson T."/>
            <person name="Lv J."/>
            <person name="Arendt D."/>
            <person name="Savage R."/>
            <person name="Osoegawa K."/>
            <person name="de Jong P."/>
            <person name="Grimwood J."/>
            <person name="Chapman J.A."/>
            <person name="Shapiro H."/>
            <person name="Aerts A."/>
            <person name="Otillar R.P."/>
            <person name="Terry A.Y."/>
            <person name="Boore J.L."/>
            <person name="Grigoriev I.V."/>
            <person name="Lindberg D.R."/>
            <person name="Seaver E.C."/>
            <person name="Weisblat D.A."/>
            <person name="Putnam N.H."/>
            <person name="Rokhsar D.S."/>
        </authorList>
    </citation>
    <scope>NUCLEOTIDE SEQUENCE</scope>
    <source>
        <strain evidence="3 5">I ESC-2004</strain>
    </source>
</reference>
<dbReference type="InterPro" id="IPR016024">
    <property type="entry name" value="ARM-type_fold"/>
</dbReference>